<dbReference type="InterPro" id="IPR036291">
    <property type="entry name" value="NAD(P)-bd_dom_sf"/>
</dbReference>
<reference evidence="4" key="1">
    <citation type="submission" date="2016-10" db="EMBL/GenBank/DDBJ databases">
        <authorList>
            <person name="de Groot N.N."/>
        </authorList>
    </citation>
    <scope>NUCLEOTIDE SEQUENCE</scope>
</reference>
<dbReference type="SUPFAM" id="SSF51735">
    <property type="entry name" value="NAD(P)-binding Rossmann-fold domains"/>
    <property type="match status" value="1"/>
</dbReference>
<dbReference type="PRINTS" id="PR00080">
    <property type="entry name" value="SDRFAMILY"/>
</dbReference>
<dbReference type="InterPro" id="IPR050259">
    <property type="entry name" value="SDR"/>
</dbReference>
<name>A0A1W1CRV3_9ZZZZ</name>
<dbReference type="SMART" id="SM00822">
    <property type="entry name" value="PKS_KR"/>
    <property type="match status" value="1"/>
</dbReference>
<feature type="domain" description="Ketoreductase" evidence="3">
    <location>
        <begin position="4"/>
        <end position="175"/>
    </location>
</feature>
<evidence type="ECO:0000259" key="3">
    <source>
        <dbReference type="SMART" id="SM00822"/>
    </source>
</evidence>
<dbReference type="AlphaFoldDB" id="A0A1W1CRV3"/>
<dbReference type="InterPro" id="IPR020904">
    <property type="entry name" value="Sc_DH/Rdtase_CS"/>
</dbReference>
<dbReference type="GO" id="GO:0004316">
    <property type="term" value="F:3-oxoacyl-[acyl-carrier-protein] reductase (NADPH) activity"/>
    <property type="evidence" value="ECO:0007669"/>
    <property type="project" value="UniProtKB-EC"/>
</dbReference>
<gene>
    <name evidence="4" type="ORF">MNB_SM-4-1419</name>
</gene>
<dbReference type="Gene3D" id="3.40.50.720">
    <property type="entry name" value="NAD(P)-binding Rossmann-like Domain"/>
    <property type="match status" value="1"/>
</dbReference>
<accession>A0A1W1CRV3</accession>
<sequence>MNMKKVLITGSTGAIGEATAREFSANGYFVYLHYRSNAAKAESLKSELKNAETIGFDITDKDAVYSALENLEVDVLVNNAGITKDALFFFMEDDDFTSVIDTSVNGTYYVTKALMRNMIKNKRGSVVNVASVSGLVGNPGQTNYSAAKGAMIAFTKALSAEVARYGIRINAVAPGLIASEMTEALDLKEIKKTIPLKRIGKASEVADCVFFLADKATFVTGETLNISGGMVRT</sequence>
<dbReference type="EMBL" id="FPHF01000105">
    <property type="protein sequence ID" value="SFV68536.1"/>
    <property type="molecule type" value="Genomic_DNA"/>
</dbReference>
<dbReference type="PANTHER" id="PTHR42879:SF2">
    <property type="entry name" value="3-OXOACYL-[ACYL-CARRIER-PROTEIN] REDUCTASE FABG"/>
    <property type="match status" value="1"/>
</dbReference>
<dbReference type="Pfam" id="PF00106">
    <property type="entry name" value="adh_short"/>
    <property type="match status" value="1"/>
</dbReference>
<evidence type="ECO:0000256" key="1">
    <source>
        <dbReference type="ARBA" id="ARBA00006484"/>
    </source>
</evidence>
<dbReference type="InterPro" id="IPR057326">
    <property type="entry name" value="KR_dom"/>
</dbReference>
<dbReference type="EC" id="1.1.1.100" evidence="4"/>
<dbReference type="PRINTS" id="PR00081">
    <property type="entry name" value="GDHRDH"/>
</dbReference>
<dbReference type="PANTHER" id="PTHR42879">
    <property type="entry name" value="3-OXOACYL-(ACYL-CARRIER-PROTEIN) REDUCTASE"/>
    <property type="match status" value="1"/>
</dbReference>
<evidence type="ECO:0000313" key="4">
    <source>
        <dbReference type="EMBL" id="SFV68536.1"/>
    </source>
</evidence>
<comment type="similarity">
    <text evidence="1">Belongs to the short-chain dehydrogenases/reductases (SDR) family.</text>
</comment>
<protein>
    <submittedName>
        <fullName evidence="4">3-oxoacyl-[acyl-carrier protein] reductase</fullName>
        <ecNumber evidence="4">1.1.1.100</ecNumber>
    </submittedName>
</protein>
<proteinExistence type="inferred from homology"/>
<dbReference type="PROSITE" id="PS00061">
    <property type="entry name" value="ADH_SHORT"/>
    <property type="match status" value="1"/>
</dbReference>
<dbReference type="FunFam" id="3.40.50.720:FF:000173">
    <property type="entry name" value="3-oxoacyl-[acyl-carrier protein] reductase"/>
    <property type="match status" value="1"/>
</dbReference>
<organism evidence="4">
    <name type="scientific">hydrothermal vent metagenome</name>
    <dbReference type="NCBI Taxonomy" id="652676"/>
    <lineage>
        <taxon>unclassified sequences</taxon>
        <taxon>metagenomes</taxon>
        <taxon>ecological metagenomes</taxon>
    </lineage>
</organism>
<dbReference type="InterPro" id="IPR002347">
    <property type="entry name" value="SDR_fam"/>
</dbReference>
<dbReference type="GO" id="GO:0032787">
    <property type="term" value="P:monocarboxylic acid metabolic process"/>
    <property type="evidence" value="ECO:0007669"/>
    <property type="project" value="UniProtKB-ARBA"/>
</dbReference>
<keyword evidence="2 4" id="KW-0560">Oxidoreductase</keyword>
<evidence type="ECO:0000256" key="2">
    <source>
        <dbReference type="ARBA" id="ARBA00023002"/>
    </source>
</evidence>